<comment type="caution">
    <text evidence="1">The sequence shown here is derived from an EMBL/GenBank/DDBJ whole genome shotgun (WGS) entry which is preliminary data.</text>
</comment>
<organism evidence="1">
    <name type="scientific">bioreactor metagenome</name>
    <dbReference type="NCBI Taxonomy" id="1076179"/>
    <lineage>
        <taxon>unclassified sequences</taxon>
        <taxon>metagenomes</taxon>
        <taxon>ecological metagenomes</taxon>
    </lineage>
</organism>
<accession>A0A645G7U4</accession>
<name>A0A645G7U4_9ZZZZ</name>
<evidence type="ECO:0000313" key="1">
    <source>
        <dbReference type="EMBL" id="MPN22206.1"/>
    </source>
</evidence>
<dbReference type="AlphaFoldDB" id="A0A645G7U4"/>
<gene>
    <name evidence="1" type="ORF">SDC9_169589</name>
</gene>
<sequence>MVCANQKFHLMVMDTFGIFIQELLHSFTAVFHSFVKGRNGHHIFCLFRQKTVAAFQDILRQQILCTGVVSFQKHLFPLVEKLLGLMVVNCSLSHCEVCYNGKK</sequence>
<reference evidence="1" key="1">
    <citation type="submission" date="2019-08" db="EMBL/GenBank/DDBJ databases">
        <authorList>
            <person name="Kucharzyk K."/>
            <person name="Murdoch R.W."/>
            <person name="Higgins S."/>
            <person name="Loffler F."/>
        </authorList>
    </citation>
    <scope>NUCLEOTIDE SEQUENCE</scope>
</reference>
<proteinExistence type="predicted"/>
<dbReference type="EMBL" id="VSSQ01070386">
    <property type="protein sequence ID" value="MPN22206.1"/>
    <property type="molecule type" value="Genomic_DNA"/>
</dbReference>
<protein>
    <submittedName>
        <fullName evidence="1">Uncharacterized protein</fullName>
    </submittedName>
</protein>